<organism evidence="2 3">
    <name type="scientific">Chrysophaeum taylorii</name>
    <dbReference type="NCBI Taxonomy" id="2483200"/>
    <lineage>
        <taxon>Eukaryota</taxon>
        <taxon>Sar</taxon>
        <taxon>Stramenopiles</taxon>
        <taxon>Ochrophyta</taxon>
        <taxon>Pelagophyceae</taxon>
        <taxon>Pelagomonadales</taxon>
        <taxon>Pelagomonadaceae</taxon>
        <taxon>Chrysophaeum</taxon>
    </lineage>
</organism>
<feature type="region of interest" description="Disordered" evidence="1">
    <location>
        <begin position="130"/>
        <end position="246"/>
    </location>
</feature>
<sequence length="246" mass="27415">MEASHTVTEPPMRRVDSAELLDMLIRQMELEETSEMSSSERAVVGRFLGTRDDELGLLREVAKHAWFQDLDVNNVRNLPAPRVPDGGDALPQLLEELKTVELDDNRFHPLISEVTLNFEQPRHGMDAALAASPHHHQKHGPEDDAPDAPPSNPRAAAAPPPTNYYNTARPPQKQRQPCKQAPPDAFVDYTYRRRRPQSVPNTARRTELLSSFESFTKRPALNQKTAPTRRSPGSSSGGYVVADASL</sequence>
<evidence type="ECO:0000313" key="2">
    <source>
        <dbReference type="EMBL" id="KAJ8604775.1"/>
    </source>
</evidence>
<feature type="compositionally biased region" description="Pro residues" evidence="1">
    <location>
        <begin position="147"/>
        <end position="162"/>
    </location>
</feature>
<keyword evidence="3" id="KW-1185">Reference proteome</keyword>
<dbReference type="Proteomes" id="UP001230188">
    <property type="component" value="Unassembled WGS sequence"/>
</dbReference>
<evidence type="ECO:0000313" key="3">
    <source>
        <dbReference type="Proteomes" id="UP001230188"/>
    </source>
</evidence>
<evidence type="ECO:0000256" key="1">
    <source>
        <dbReference type="SAM" id="MobiDB-lite"/>
    </source>
</evidence>
<comment type="caution">
    <text evidence="2">The sequence shown here is derived from an EMBL/GenBank/DDBJ whole genome shotgun (WGS) entry which is preliminary data.</text>
</comment>
<gene>
    <name evidence="2" type="ORF">CTAYLR_001023</name>
</gene>
<protein>
    <submittedName>
        <fullName evidence="2">Uncharacterized protein</fullName>
    </submittedName>
</protein>
<accession>A0AAD7UFI0</accession>
<feature type="compositionally biased region" description="Low complexity" evidence="1">
    <location>
        <begin position="168"/>
        <end position="183"/>
    </location>
</feature>
<dbReference type="AlphaFoldDB" id="A0AAD7UFI0"/>
<feature type="compositionally biased region" description="Polar residues" evidence="1">
    <location>
        <begin position="222"/>
        <end position="232"/>
    </location>
</feature>
<proteinExistence type="predicted"/>
<dbReference type="EMBL" id="JAQMWT010000322">
    <property type="protein sequence ID" value="KAJ8604775.1"/>
    <property type="molecule type" value="Genomic_DNA"/>
</dbReference>
<feature type="compositionally biased region" description="Polar residues" evidence="1">
    <location>
        <begin position="198"/>
        <end position="214"/>
    </location>
</feature>
<reference evidence="2" key="1">
    <citation type="submission" date="2023-01" db="EMBL/GenBank/DDBJ databases">
        <title>Metagenome sequencing of chrysophaentin producing Chrysophaeum taylorii.</title>
        <authorList>
            <person name="Davison J."/>
            <person name="Bewley C."/>
        </authorList>
    </citation>
    <scope>NUCLEOTIDE SEQUENCE</scope>
    <source>
        <strain evidence="2">NIES-1699</strain>
    </source>
</reference>
<name>A0AAD7UFI0_9STRA</name>